<dbReference type="Pfam" id="PF00501">
    <property type="entry name" value="AMP-binding"/>
    <property type="match status" value="1"/>
</dbReference>
<dbReference type="OrthoDB" id="1700726at2759"/>
<dbReference type="InterPro" id="IPR020845">
    <property type="entry name" value="AMP-binding_CS"/>
</dbReference>
<sequence>MTIYSKLISNSRVEGETGIYRYVESIPNLMDLPQGFPSTITELFEKIVSENSNKPYLGKRRLNSTGELGPFEFETYQEIHAKVTTLASGIYHLLTTNDLLSSTNFTPISLFSANRPEWWEFDLACNYNSLPTVGLYDVFGPETLIYILNHSKSPLIVTSMDKIPLLLANHQKLRYLKVIISFDSFKSGRFNQISNIIKRWNISINDKFKLLDFDEVLNLGIENKYTPKLPESDDILTICYTSGTTGSPKGTLLTHQNFLISSYMMTNHFLPINLGEVTSISYMPLSHCFARTCEYNTLLRAGKVGFYSGDILKLMDDIKELKPTSFSTVPRVLNRIYDSIKTSYEAQKGIVGSLFKLGVHYKFKNYALTNDFKHQVWDTLVFNKVNQILGGRLRYITTGSAPLQPHIMHFLRIVLSCEILEGYGSTETASISTFAPIGDYRANHIGHALPNIEFKLVSVPDMSYSIEDLPVPRGELLIRGKNIFKGYLDQPEKTSEAFDDEGFYKTGDICSIDEEGLISIIDRKSSFIKLSQGFFVSPEKIEAIITQHPLVGLVFCWGLSTKNYPVLIVYPNLDYFNDNWKAKTEIGEVKDIYSDIRVKNKLLVEIQELCKSAKLPGFEIPCNLYLTKEPFTIQNGLLTPTNKLCRPKLIQCYKRIIESLYDKV</sequence>
<keyword evidence="5" id="KW-1185">Reference proteome</keyword>
<dbReference type="GO" id="GO:0016020">
    <property type="term" value="C:membrane"/>
    <property type="evidence" value="ECO:0007669"/>
    <property type="project" value="TreeGrafter"/>
</dbReference>
<dbReference type="GO" id="GO:0005524">
    <property type="term" value="F:ATP binding"/>
    <property type="evidence" value="ECO:0007669"/>
    <property type="project" value="UniProtKB-KW"/>
</dbReference>
<keyword evidence="2" id="KW-0067">ATP-binding</keyword>
<reference evidence="4 5" key="1">
    <citation type="journal article" date="2015" name="Genome Biol. Evol.">
        <title>Phylogenomic analyses indicate that early fungi evolved digesting cell walls of algal ancestors of land plants.</title>
        <authorList>
            <person name="Chang Y."/>
            <person name="Wang S."/>
            <person name="Sekimoto S."/>
            <person name="Aerts A.L."/>
            <person name="Choi C."/>
            <person name="Clum A."/>
            <person name="LaButti K.M."/>
            <person name="Lindquist E.A."/>
            <person name="Yee Ngan C."/>
            <person name="Ohm R.A."/>
            <person name="Salamov A.A."/>
            <person name="Grigoriev I.V."/>
            <person name="Spatafora J.W."/>
            <person name="Berbee M.L."/>
        </authorList>
    </citation>
    <scope>NUCLEOTIDE SEQUENCE [LARGE SCALE GENOMIC DNA]</scope>
    <source>
        <strain evidence="4 5">NRRL 28638</strain>
    </source>
</reference>
<dbReference type="PANTHER" id="PTHR43272">
    <property type="entry name" value="LONG-CHAIN-FATTY-ACID--COA LIGASE"/>
    <property type="match status" value="1"/>
</dbReference>
<evidence type="ECO:0000256" key="2">
    <source>
        <dbReference type="ARBA" id="ARBA00022840"/>
    </source>
</evidence>
<dbReference type="AlphaFoldDB" id="A0A137P6X5"/>
<dbReference type="EMBL" id="KQ964494">
    <property type="protein sequence ID" value="KXN70752.1"/>
    <property type="molecule type" value="Genomic_DNA"/>
</dbReference>
<dbReference type="SUPFAM" id="SSF56801">
    <property type="entry name" value="Acetyl-CoA synthetase-like"/>
    <property type="match status" value="1"/>
</dbReference>
<dbReference type="PROSITE" id="PS00455">
    <property type="entry name" value="AMP_BINDING"/>
    <property type="match status" value="1"/>
</dbReference>
<protein>
    <submittedName>
        <fullName evidence="4">Acetyl-CoA synthetase-like protein</fullName>
    </submittedName>
</protein>
<accession>A0A137P6X5</accession>
<dbReference type="GO" id="GO:0004467">
    <property type="term" value="F:long-chain fatty acid-CoA ligase activity"/>
    <property type="evidence" value="ECO:0007669"/>
    <property type="project" value="TreeGrafter"/>
</dbReference>
<dbReference type="Proteomes" id="UP000070444">
    <property type="component" value="Unassembled WGS sequence"/>
</dbReference>
<evidence type="ECO:0000259" key="3">
    <source>
        <dbReference type="Pfam" id="PF00501"/>
    </source>
</evidence>
<feature type="domain" description="AMP-dependent synthetase/ligase" evidence="3">
    <location>
        <begin position="74"/>
        <end position="488"/>
    </location>
</feature>
<dbReference type="STRING" id="796925.A0A137P6X5"/>
<proteinExistence type="predicted"/>
<evidence type="ECO:0000313" key="4">
    <source>
        <dbReference type="EMBL" id="KXN70752.1"/>
    </source>
</evidence>
<dbReference type="PANTHER" id="PTHR43272:SF33">
    <property type="entry name" value="AMP-BINDING DOMAIN-CONTAINING PROTEIN-RELATED"/>
    <property type="match status" value="1"/>
</dbReference>
<organism evidence="4 5">
    <name type="scientific">Conidiobolus coronatus (strain ATCC 28846 / CBS 209.66 / NRRL 28638)</name>
    <name type="common">Delacroixia coronata</name>
    <dbReference type="NCBI Taxonomy" id="796925"/>
    <lineage>
        <taxon>Eukaryota</taxon>
        <taxon>Fungi</taxon>
        <taxon>Fungi incertae sedis</taxon>
        <taxon>Zoopagomycota</taxon>
        <taxon>Entomophthoromycotina</taxon>
        <taxon>Entomophthoromycetes</taxon>
        <taxon>Entomophthorales</taxon>
        <taxon>Ancylistaceae</taxon>
        <taxon>Conidiobolus</taxon>
    </lineage>
</organism>
<keyword evidence="1" id="KW-0547">Nucleotide-binding</keyword>
<dbReference type="GO" id="GO:0005783">
    <property type="term" value="C:endoplasmic reticulum"/>
    <property type="evidence" value="ECO:0007669"/>
    <property type="project" value="TreeGrafter"/>
</dbReference>
<dbReference type="Gene3D" id="3.40.50.12780">
    <property type="entry name" value="N-terminal domain of ligase-like"/>
    <property type="match status" value="1"/>
</dbReference>
<evidence type="ECO:0000256" key="1">
    <source>
        <dbReference type="ARBA" id="ARBA00022741"/>
    </source>
</evidence>
<name>A0A137P6X5_CONC2</name>
<dbReference type="InterPro" id="IPR042099">
    <property type="entry name" value="ANL_N_sf"/>
</dbReference>
<evidence type="ECO:0000313" key="5">
    <source>
        <dbReference type="Proteomes" id="UP000070444"/>
    </source>
</evidence>
<gene>
    <name evidence="4" type="ORF">CONCODRAFT_6684</name>
</gene>
<dbReference type="OMA" id="EWIVRDS"/>
<dbReference type="InterPro" id="IPR000873">
    <property type="entry name" value="AMP-dep_synth/lig_dom"/>
</dbReference>